<accession>A0A936NC02</accession>
<dbReference type="EMBL" id="JADJZA010000006">
    <property type="protein sequence ID" value="MBK9296874.1"/>
    <property type="molecule type" value="Genomic_DNA"/>
</dbReference>
<evidence type="ECO:0000313" key="2">
    <source>
        <dbReference type="Proteomes" id="UP000727993"/>
    </source>
</evidence>
<comment type="caution">
    <text evidence="1">The sequence shown here is derived from an EMBL/GenBank/DDBJ whole genome shotgun (WGS) entry which is preliminary data.</text>
</comment>
<organism evidence="1 2">
    <name type="scientific">Candidatus Neomicrothrix subdominans</name>
    <dbReference type="NCBI Taxonomy" id="2954438"/>
    <lineage>
        <taxon>Bacteria</taxon>
        <taxon>Bacillati</taxon>
        <taxon>Actinomycetota</taxon>
        <taxon>Acidimicrobiia</taxon>
        <taxon>Acidimicrobiales</taxon>
        <taxon>Microthrixaceae</taxon>
        <taxon>Candidatus Neomicrothrix</taxon>
    </lineage>
</organism>
<dbReference type="AlphaFoldDB" id="A0A936NC02"/>
<evidence type="ECO:0000313" key="1">
    <source>
        <dbReference type="EMBL" id="MBK9296874.1"/>
    </source>
</evidence>
<gene>
    <name evidence="1" type="ORF">IPN02_08565</name>
</gene>
<name>A0A936NC02_9ACTN</name>
<sequence length="309" mass="33152">MDTFGTQPGDMEQPGVAALDGLALPPWARPLRSQGRARELLKVTTAVVTHRYSAPVVDGWEGSLAVPDGGPVFGMTTLAEVAARIPRSEWRLLVYDMISALDQLDAPAMDAMLSDWDEVKDRLRVRIFGGRSDERPVPVVAKPLGPTSYIGLGVELDRVMASVSVVHAGRWGVPMPDVWATAAVNRAELVSVTYEIQLHDCCPFALVDGDGLAVTGHALDLTLAIPELSCPPDVAVMAPSAHNLLVLPQPLDGLESAGELLRAFHGAGIDRAEASGNRVSFDVFRYRGPGLLTYEAAWSRPAPARSVYN</sequence>
<reference evidence="1 2" key="1">
    <citation type="submission" date="2020-10" db="EMBL/GenBank/DDBJ databases">
        <title>Connecting structure to function with the recovery of over 1000 high-quality activated sludge metagenome-assembled genomes encoding full-length rRNA genes using long-read sequencing.</title>
        <authorList>
            <person name="Singleton C.M."/>
            <person name="Petriglieri F."/>
            <person name="Kristensen J.M."/>
            <person name="Kirkegaard R.H."/>
            <person name="Michaelsen T.Y."/>
            <person name="Andersen M.H."/>
            <person name="Karst S.M."/>
            <person name="Dueholm M.S."/>
            <person name="Nielsen P.H."/>
            <person name="Albertsen M."/>
        </authorList>
    </citation>
    <scope>NUCLEOTIDE SEQUENCE [LARGE SCALE GENOMIC DNA]</scope>
    <source>
        <strain evidence="1">Lyne_18-Q3-R50-59_MAXAC.006</strain>
    </source>
</reference>
<protein>
    <submittedName>
        <fullName evidence="1">Uncharacterized protein</fullName>
    </submittedName>
</protein>
<dbReference type="Proteomes" id="UP000727993">
    <property type="component" value="Unassembled WGS sequence"/>
</dbReference>
<proteinExistence type="predicted"/>